<dbReference type="PROSITE" id="PS51257">
    <property type="entry name" value="PROKAR_LIPOPROTEIN"/>
    <property type="match status" value="1"/>
</dbReference>
<sequence>MIAPKSMILSLLFSFALLACGGGDESSKSSESAQEENEVGLGDYASALKEMEKAAEEMEKNMEEGVTVEPVDFRKLKELLPQTAVGIERTSTEGEKTGTMGFKMSNVEAGYETEDYSKSVEVTIMDMGSMGAGMSVLAAGWIMADIDRETENEYEKTTKIQGHKAFEKFDYNDKRGELSLLVAKRFIVEIKGKGVEMDELKEVVDEIDLDALEAMKDEGKSKE</sequence>
<keyword evidence="2" id="KW-0732">Signal</keyword>
<feature type="chain" id="PRO_5043701512" evidence="2">
    <location>
        <begin position="20"/>
        <end position="223"/>
    </location>
</feature>
<evidence type="ECO:0000313" key="3">
    <source>
        <dbReference type="EMBL" id="MEN7549369.1"/>
    </source>
</evidence>
<comment type="caution">
    <text evidence="3">The sequence shown here is derived from an EMBL/GenBank/DDBJ whole genome shotgun (WGS) entry which is preliminary data.</text>
</comment>
<dbReference type="AlphaFoldDB" id="A0AAW9S8R3"/>
<evidence type="ECO:0000256" key="1">
    <source>
        <dbReference type="SAM" id="Coils"/>
    </source>
</evidence>
<feature type="coiled-coil region" evidence="1">
    <location>
        <begin position="41"/>
        <end position="68"/>
    </location>
</feature>
<accession>A0AAW9S8R3</accession>
<protein>
    <submittedName>
        <fullName evidence="3">Transposase</fullName>
    </submittedName>
</protein>
<proteinExistence type="predicted"/>
<feature type="signal peptide" evidence="2">
    <location>
        <begin position="1"/>
        <end position="19"/>
    </location>
</feature>
<dbReference type="EMBL" id="JBDKWZ010000008">
    <property type="protein sequence ID" value="MEN7549369.1"/>
    <property type="molecule type" value="Genomic_DNA"/>
</dbReference>
<reference evidence="3 4" key="1">
    <citation type="submission" date="2024-04" db="EMBL/GenBank/DDBJ databases">
        <title>Novel genus in family Flammeovirgaceae.</title>
        <authorList>
            <person name="Nguyen T.H."/>
            <person name="Vuong T.Q."/>
            <person name="Le H."/>
            <person name="Kim S.-G."/>
        </authorList>
    </citation>
    <scope>NUCLEOTIDE SEQUENCE [LARGE SCALE GENOMIC DNA]</scope>
    <source>
        <strain evidence="3 4">JCM 23209</strain>
    </source>
</reference>
<keyword evidence="1" id="KW-0175">Coiled coil</keyword>
<name>A0AAW9S8R3_9BACT</name>
<dbReference type="RefSeq" id="WP_346822145.1">
    <property type="nucleotide sequence ID" value="NZ_JBDKWZ010000008.1"/>
</dbReference>
<keyword evidence="4" id="KW-1185">Reference proteome</keyword>
<dbReference type="Proteomes" id="UP001403385">
    <property type="component" value="Unassembled WGS sequence"/>
</dbReference>
<gene>
    <name evidence="3" type="ORF">AAG747_15705</name>
</gene>
<evidence type="ECO:0000313" key="4">
    <source>
        <dbReference type="Proteomes" id="UP001403385"/>
    </source>
</evidence>
<evidence type="ECO:0000256" key="2">
    <source>
        <dbReference type="SAM" id="SignalP"/>
    </source>
</evidence>
<organism evidence="3 4">
    <name type="scientific">Rapidithrix thailandica</name>
    <dbReference type="NCBI Taxonomy" id="413964"/>
    <lineage>
        <taxon>Bacteria</taxon>
        <taxon>Pseudomonadati</taxon>
        <taxon>Bacteroidota</taxon>
        <taxon>Cytophagia</taxon>
        <taxon>Cytophagales</taxon>
        <taxon>Flammeovirgaceae</taxon>
        <taxon>Rapidithrix</taxon>
    </lineage>
</organism>